<sequence length="192" mass="21978">MGVDMMPKQMKQVLADGLEQMLTEMPLSKVRVVTLCQRCGVTPPTFYYYFHDKYEVVAWVFMGDFTQAFADKAPAYSVTRIKQVLTIMARHRDFYRAAYAENGQNDINSYIQAFNVDLAANACRAAGIPFDNQRQLAVTYHSYGMMGLFVEWLRGDGQFELNDLASFQFQHTPAFLSQALQQYAFSSQQLLQ</sequence>
<dbReference type="EMBL" id="AYZK01000002">
    <property type="protein sequence ID" value="KRM87461.1"/>
    <property type="molecule type" value="Genomic_DNA"/>
</dbReference>
<name>A0A0R2C877_9LACO</name>
<organism evidence="2 3">
    <name type="scientific">Lacticaseibacillus thailandensis DSM 22698 = JCM 13996</name>
    <dbReference type="NCBI Taxonomy" id="1423810"/>
    <lineage>
        <taxon>Bacteria</taxon>
        <taxon>Bacillati</taxon>
        <taxon>Bacillota</taxon>
        <taxon>Bacilli</taxon>
        <taxon>Lactobacillales</taxon>
        <taxon>Lactobacillaceae</taxon>
        <taxon>Lacticaseibacillus</taxon>
    </lineage>
</organism>
<evidence type="ECO:0000313" key="3">
    <source>
        <dbReference type="Proteomes" id="UP000051789"/>
    </source>
</evidence>
<dbReference type="Proteomes" id="UP000051789">
    <property type="component" value="Unassembled WGS sequence"/>
</dbReference>
<dbReference type="InterPro" id="IPR009057">
    <property type="entry name" value="Homeodomain-like_sf"/>
</dbReference>
<dbReference type="Gene3D" id="1.10.357.10">
    <property type="entry name" value="Tetracycline Repressor, domain 2"/>
    <property type="match status" value="1"/>
</dbReference>
<dbReference type="STRING" id="1423810.FD19_GL000965"/>
<dbReference type="AlphaFoldDB" id="A0A0R2C877"/>
<dbReference type="SUPFAM" id="SSF46689">
    <property type="entry name" value="Homeodomain-like"/>
    <property type="match status" value="1"/>
</dbReference>
<feature type="domain" description="Transcriptional regulator TetR C-terminal Firmicutes type" evidence="1">
    <location>
        <begin position="81"/>
        <end position="164"/>
    </location>
</feature>
<protein>
    <submittedName>
        <fullName evidence="2">TetR family transcriptional regulator</fullName>
    </submittedName>
</protein>
<gene>
    <name evidence="2" type="ORF">FD19_GL000965</name>
</gene>
<comment type="caution">
    <text evidence="2">The sequence shown here is derived from an EMBL/GenBank/DDBJ whole genome shotgun (WGS) entry which is preliminary data.</text>
</comment>
<proteinExistence type="predicted"/>
<evidence type="ECO:0000313" key="2">
    <source>
        <dbReference type="EMBL" id="KRM87461.1"/>
    </source>
</evidence>
<keyword evidence="3" id="KW-1185">Reference proteome</keyword>
<dbReference type="Pfam" id="PF14278">
    <property type="entry name" value="TetR_C_8"/>
    <property type="match status" value="1"/>
</dbReference>
<evidence type="ECO:0000259" key="1">
    <source>
        <dbReference type="Pfam" id="PF14278"/>
    </source>
</evidence>
<dbReference type="InterPro" id="IPR039532">
    <property type="entry name" value="TetR_C_Firmicutes"/>
</dbReference>
<dbReference type="PATRIC" id="fig|1423810.4.peg.990"/>
<reference evidence="2 3" key="1">
    <citation type="journal article" date="2015" name="Genome Announc.">
        <title>Expanding the biotechnology potential of lactobacilli through comparative genomics of 213 strains and associated genera.</title>
        <authorList>
            <person name="Sun Z."/>
            <person name="Harris H.M."/>
            <person name="McCann A."/>
            <person name="Guo C."/>
            <person name="Argimon S."/>
            <person name="Zhang W."/>
            <person name="Yang X."/>
            <person name="Jeffery I.B."/>
            <person name="Cooney J.C."/>
            <person name="Kagawa T.F."/>
            <person name="Liu W."/>
            <person name="Song Y."/>
            <person name="Salvetti E."/>
            <person name="Wrobel A."/>
            <person name="Rasinkangas P."/>
            <person name="Parkhill J."/>
            <person name="Rea M.C."/>
            <person name="O'Sullivan O."/>
            <person name="Ritari J."/>
            <person name="Douillard F.P."/>
            <person name="Paul Ross R."/>
            <person name="Yang R."/>
            <person name="Briner A.E."/>
            <person name="Felis G.E."/>
            <person name="de Vos W.M."/>
            <person name="Barrangou R."/>
            <person name="Klaenhammer T.R."/>
            <person name="Caufield P.W."/>
            <person name="Cui Y."/>
            <person name="Zhang H."/>
            <person name="O'Toole P.W."/>
        </authorList>
    </citation>
    <scope>NUCLEOTIDE SEQUENCE [LARGE SCALE GENOMIC DNA]</scope>
    <source>
        <strain evidence="2 3">DSM 22698</strain>
    </source>
</reference>
<accession>A0A0R2C877</accession>